<keyword evidence="13" id="KW-1185">Reference proteome</keyword>
<evidence type="ECO:0000256" key="7">
    <source>
        <dbReference type="ARBA" id="ARBA00022801"/>
    </source>
</evidence>
<evidence type="ECO:0000256" key="4">
    <source>
        <dbReference type="ARBA" id="ARBA00013085"/>
    </source>
</evidence>
<evidence type="ECO:0000256" key="11">
    <source>
        <dbReference type="NCBIfam" id="TIGR02067"/>
    </source>
</evidence>
<organism evidence="12 13">
    <name type="scientific">Pelagibacterium nitratireducens</name>
    <dbReference type="NCBI Taxonomy" id="1046114"/>
    <lineage>
        <taxon>Bacteria</taxon>
        <taxon>Pseudomonadati</taxon>
        <taxon>Pseudomonadota</taxon>
        <taxon>Alphaproteobacteria</taxon>
        <taxon>Hyphomicrobiales</taxon>
        <taxon>Devosiaceae</taxon>
        <taxon>Pelagibacterium</taxon>
    </lineage>
</organism>
<evidence type="ECO:0000313" key="12">
    <source>
        <dbReference type="EMBL" id="WWT33634.1"/>
    </source>
</evidence>
<keyword evidence="5" id="KW-0028">Amino-acid biosynthesis</keyword>
<evidence type="ECO:0000256" key="8">
    <source>
        <dbReference type="ARBA" id="ARBA00022842"/>
    </source>
</evidence>
<evidence type="ECO:0000256" key="10">
    <source>
        <dbReference type="ARBA" id="ARBA00049158"/>
    </source>
</evidence>
<dbReference type="PRINTS" id="PR00377">
    <property type="entry name" value="IMPHPHTASES"/>
</dbReference>
<evidence type="ECO:0000256" key="3">
    <source>
        <dbReference type="ARBA" id="ARBA00009759"/>
    </source>
</evidence>
<accession>A0ABZ2I196</accession>
<dbReference type="PROSITE" id="PS00629">
    <property type="entry name" value="IMP_1"/>
    <property type="match status" value="1"/>
</dbReference>
<comment type="cofactor">
    <cofactor evidence="1">
        <name>Mg(2+)</name>
        <dbReference type="ChEBI" id="CHEBI:18420"/>
    </cofactor>
</comment>
<keyword evidence="7 12" id="KW-0378">Hydrolase</keyword>
<dbReference type="InterPro" id="IPR011809">
    <property type="entry name" value="His_9_proposed"/>
</dbReference>
<gene>
    <name evidence="12" type="primary">hisN</name>
    <name evidence="12" type="ORF">V6617_03995</name>
</gene>
<reference evidence="12 13" key="1">
    <citation type="submission" date="2024-02" db="EMBL/GenBank/DDBJ databases">
        <title>Complete genome sequence of Pelagibacterium nitratireducens ZH15.</title>
        <authorList>
            <person name="Zhao L.H."/>
        </authorList>
    </citation>
    <scope>NUCLEOTIDE SEQUENCE [LARGE SCALE GENOMIC DNA]</scope>
    <source>
        <strain evidence="12 13">ZH15</strain>
    </source>
</reference>
<dbReference type="Gene3D" id="3.40.190.80">
    <property type="match status" value="1"/>
</dbReference>
<dbReference type="Pfam" id="PF00459">
    <property type="entry name" value="Inositol_P"/>
    <property type="match status" value="1"/>
</dbReference>
<protein>
    <recommendedName>
        <fullName evidence="4 11">Histidinol-phosphatase</fullName>
        <ecNumber evidence="4 11">3.1.3.15</ecNumber>
    </recommendedName>
</protein>
<dbReference type="InterPro" id="IPR020583">
    <property type="entry name" value="Inositol_monoP_metal-BS"/>
</dbReference>
<proteinExistence type="inferred from homology"/>
<dbReference type="CDD" id="cd01641">
    <property type="entry name" value="Bacterial_IMPase_like_1"/>
    <property type="match status" value="1"/>
</dbReference>
<dbReference type="EMBL" id="CP146275">
    <property type="protein sequence ID" value="WWT33634.1"/>
    <property type="molecule type" value="Genomic_DNA"/>
</dbReference>
<evidence type="ECO:0000256" key="9">
    <source>
        <dbReference type="ARBA" id="ARBA00023102"/>
    </source>
</evidence>
<dbReference type="SUPFAM" id="SSF56655">
    <property type="entry name" value="Carbohydrate phosphatase"/>
    <property type="match status" value="1"/>
</dbReference>
<dbReference type="InterPro" id="IPR000760">
    <property type="entry name" value="Inositol_monophosphatase-like"/>
</dbReference>
<evidence type="ECO:0000256" key="2">
    <source>
        <dbReference type="ARBA" id="ARBA00004970"/>
    </source>
</evidence>
<dbReference type="PANTHER" id="PTHR20854">
    <property type="entry name" value="INOSITOL MONOPHOSPHATASE"/>
    <property type="match status" value="1"/>
</dbReference>
<keyword evidence="6" id="KW-0479">Metal-binding</keyword>
<dbReference type="PANTHER" id="PTHR20854:SF4">
    <property type="entry name" value="INOSITOL-1-MONOPHOSPHATASE-RELATED"/>
    <property type="match status" value="1"/>
</dbReference>
<dbReference type="Gene3D" id="3.30.540.10">
    <property type="entry name" value="Fructose-1,6-Bisphosphatase, subunit A, domain 1"/>
    <property type="match status" value="1"/>
</dbReference>
<dbReference type="NCBIfam" id="TIGR02067">
    <property type="entry name" value="his_9_HisN"/>
    <property type="match status" value="1"/>
</dbReference>
<evidence type="ECO:0000256" key="1">
    <source>
        <dbReference type="ARBA" id="ARBA00001946"/>
    </source>
</evidence>
<sequence length="273" mass="29357">MSMTISSPAGLSDEAITQTLIAGADAARTSTLGRFRTQLAVDNKFSSGFDPVTEADREAETRIREAIAARFPDHGIIGEEWDTKDTTTRFNWIIDPIDGTRAFISGVPVWGTLIGLTYQGKAIAGLMEQPFTGERWLAVGGRLEHTHNGARVPAAVSAVTRLSQARTSTTNPDMFTGPHLSAWTELNARALQVRYGLDCYAYCLLASGHIDLVVEAGLKDVDIAPLIPIIEAAGGIVTTWDGGRAEMGGTCIAAATEQLHEEAMRVLRDAMLE</sequence>
<keyword evidence="8" id="KW-0460">Magnesium</keyword>
<dbReference type="RefSeq" id="WP_338609270.1">
    <property type="nucleotide sequence ID" value="NZ_CP146275.1"/>
</dbReference>
<dbReference type="Proteomes" id="UP001369958">
    <property type="component" value="Chromosome"/>
</dbReference>
<name>A0ABZ2I196_9HYPH</name>
<dbReference type="GO" id="GO:0004401">
    <property type="term" value="F:histidinol-phosphatase activity"/>
    <property type="evidence" value="ECO:0007669"/>
    <property type="project" value="UniProtKB-EC"/>
</dbReference>
<dbReference type="EC" id="3.1.3.15" evidence="4 11"/>
<evidence type="ECO:0000313" key="13">
    <source>
        <dbReference type="Proteomes" id="UP001369958"/>
    </source>
</evidence>
<evidence type="ECO:0000256" key="6">
    <source>
        <dbReference type="ARBA" id="ARBA00022723"/>
    </source>
</evidence>
<comment type="pathway">
    <text evidence="2">Amino-acid biosynthesis; L-histidine biosynthesis; L-histidine from 5-phospho-alpha-D-ribose 1-diphosphate: step 8/9.</text>
</comment>
<keyword evidence="9" id="KW-0368">Histidine biosynthesis</keyword>
<comment type="catalytic activity">
    <reaction evidence="10">
        <text>L-histidinol phosphate + H2O = L-histidinol + phosphate</text>
        <dbReference type="Rhea" id="RHEA:14465"/>
        <dbReference type="ChEBI" id="CHEBI:15377"/>
        <dbReference type="ChEBI" id="CHEBI:43474"/>
        <dbReference type="ChEBI" id="CHEBI:57699"/>
        <dbReference type="ChEBI" id="CHEBI:57980"/>
        <dbReference type="EC" id="3.1.3.15"/>
    </reaction>
</comment>
<comment type="similarity">
    <text evidence="3">Belongs to the inositol monophosphatase superfamily.</text>
</comment>
<evidence type="ECO:0000256" key="5">
    <source>
        <dbReference type="ARBA" id="ARBA00022605"/>
    </source>
</evidence>